<dbReference type="Gene3D" id="2.30.110.10">
    <property type="entry name" value="Electron Transport, Fmn-binding Protein, Chain A"/>
    <property type="match status" value="1"/>
</dbReference>
<accession>A0A840CG93</accession>
<evidence type="ECO:0000313" key="5">
    <source>
        <dbReference type="Proteomes" id="UP000585681"/>
    </source>
</evidence>
<feature type="domain" description="Flavin reductase like" evidence="3">
    <location>
        <begin position="18"/>
        <end position="159"/>
    </location>
</feature>
<evidence type="ECO:0000259" key="3">
    <source>
        <dbReference type="SMART" id="SM00903"/>
    </source>
</evidence>
<proteinExistence type="inferred from homology"/>
<dbReference type="Pfam" id="PF01613">
    <property type="entry name" value="Flavin_Reduct"/>
    <property type="match status" value="1"/>
</dbReference>
<dbReference type="InterPro" id="IPR050268">
    <property type="entry name" value="NADH-dep_flavin_reductase"/>
</dbReference>
<dbReference type="PANTHER" id="PTHR30466:SF11">
    <property type="entry name" value="FLAVIN-DEPENDENT MONOOXYGENASE, REDUCTASE SUBUNIT HSAB"/>
    <property type="match status" value="1"/>
</dbReference>
<name>A0A840CG93_9RHOB</name>
<organism evidence="4 5">
    <name type="scientific">Actibacterium naphthalenivorans</name>
    <dbReference type="NCBI Taxonomy" id="1614693"/>
    <lineage>
        <taxon>Bacteria</taxon>
        <taxon>Pseudomonadati</taxon>
        <taxon>Pseudomonadota</taxon>
        <taxon>Alphaproteobacteria</taxon>
        <taxon>Rhodobacterales</taxon>
        <taxon>Roseobacteraceae</taxon>
        <taxon>Actibacterium</taxon>
    </lineage>
</organism>
<dbReference type="GO" id="GO:0042602">
    <property type="term" value="F:riboflavin reductase (NADPH) activity"/>
    <property type="evidence" value="ECO:0007669"/>
    <property type="project" value="TreeGrafter"/>
</dbReference>
<keyword evidence="5" id="KW-1185">Reference proteome</keyword>
<dbReference type="SUPFAM" id="SSF50475">
    <property type="entry name" value="FMN-binding split barrel"/>
    <property type="match status" value="1"/>
</dbReference>
<dbReference type="InterPro" id="IPR002563">
    <property type="entry name" value="Flavin_Rdtase-like_dom"/>
</dbReference>
<comment type="similarity">
    <text evidence="1">Belongs to the non-flavoprotein flavin reductase family.</text>
</comment>
<evidence type="ECO:0000313" key="4">
    <source>
        <dbReference type="EMBL" id="MBB4023122.1"/>
    </source>
</evidence>
<dbReference type="GO" id="GO:0010181">
    <property type="term" value="F:FMN binding"/>
    <property type="evidence" value="ECO:0007669"/>
    <property type="project" value="InterPro"/>
</dbReference>
<reference evidence="4 5" key="1">
    <citation type="submission" date="2020-08" db="EMBL/GenBank/DDBJ databases">
        <title>Genomic Encyclopedia of Type Strains, Phase IV (KMG-IV): sequencing the most valuable type-strain genomes for metagenomic binning, comparative biology and taxonomic classification.</title>
        <authorList>
            <person name="Goeker M."/>
        </authorList>
    </citation>
    <scope>NUCLEOTIDE SEQUENCE [LARGE SCALE GENOMIC DNA]</scope>
    <source>
        <strain evidence="4 5">DSM 105040</strain>
    </source>
</reference>
<dbReference type="PANTHER" id="PTHR30466">
    <property type="entry name" value="FLAVIN REDUCTASE"/>
    <property type="match status" value="1"/>
</dbReference>
<sequence length="164" mass="17704">MKSVTPQPGAERAYRDALGRFATGVTIITTAGPRGPLAITANSFSSVSLDPPLVLWAPAKASSRFEPFRDAQRFAIHVLAENQLSLARHFARNGQDFTPVDWHEDAQGCPRLADFAARFTCTRHAVHDAGDHVLVLGLVKEAIVSALPPLIFVDGCYGRFAPAP</sequence>
<keyword evidence="2" id="KW-0560">Oxidoreductase</keyword>
<evidence type="ECO:0000256" key="2">
    <source>
        <dbReference type="ARBA" id="ARBA00023002"/>
    </source>
</evidence>
<dbReference type="Proteomes" id="UP000585681">
    <property type="component" value="Unassembled WGS sequence"/>
</dbReference>
<gene>
    <name evidence="4" type="ORF">GGR17_002944</name>
</gene>
<evidence type="ECO:0000256" key="1">
    <source>
        <dbReference type="ARBA" id="ARBA00008898"/>
    </source>
</evidence>
<protein>
    <submittedName>
        <fullName evidence="4">Flavin reductase (DIM6/NTAB) family NADH-FMN oxidoreductase RutF</fullName>
    </submittedName>
</protein>
<comment type="caution">
    <text evidence="4">The sequence shown here is derived from an EMBL/GenBank/DDBJ whole genome shotgun (WGS) entry which is preliminary data.</text>
</comment>
<dbReference type="InterPro" id="IPR012349">
    <property type="entry name" value="Split_barrel_FMN-bd"/>
</dbReference>
<dbReference type="AlphaFoldDB" id="A0A840CG93"/>
<dbReference type="RefSeq" id="WP_255353429.1">
    <property type="nucleotide sequence ID" value="NZ_JACIEQ010000004.1"/>
</dbReference>
<dbReference type="SMART" id="SM00903">
    <property type="entry name" value="Flavin_Reduct"/>
    <property type="match status" value="1"/>
</dbReference>
<dbReference type="EMBL" id="JACIEQ010000004">
    <property type="protein sequence ID" value="MBB4023122.1"/>
    <property type="molecule type" value="Genomic_DNA"/>
</dbReference>